<evidence type="ECO:0000256" key="4">
    <source>
        <dbReference type="ARBA" id="ARBA00023242"/>
    </source>
</evidence>
<dbReference type="InterPro" id="IPR010684">
    <property type="entry name" value="RNA_pol_II_trans_fac_SIII_A"/>
</dbReference>
<evidence type="ECO:0000256" key="1">
    <source>
        <dbReference type="ARBA" id="ARBA00004123"/>
    </source>
</evidence>
<dbReference type="Proteomes" id="UP000694414">
    <property type="component" value="Unplaced"/>
</dbReference>
<dbReference type="SMART" id="SM00509">
    <property type="entry name" value="TFS2N"/>
    <property type="match status" value="1"/>
</dbReference>
<reference evidence="8" key="2">
    <citation type="submission" date="2025-09" db="UniProtKB">
        <authorList>
            <consortium name="Ensembl"/>
        </authorList>
    </citation>
    <scope>IDENTIFICATION</scope>
</reference>
<feature type="compositionally biased region" description="Basic and acidic residues" evidence="6">
    <location>
        <begin position="85"/>
        <end position="96"/>
    </location>
</feature>
<dbReference type="GeneTree" id="ENSGT00390000002428"/>
<dbReference type="Gene3D" id="1.20.930.10">
    <property type="entry name" value="Conserved domain common to transcription factors TFIIS, elongin A, CRSP70"/>
    <property type="match status" value="1"/>
</dbReference>
<reference evidence="8" key="1">
    <citation type="submission" date="2025-08" db="UniProtKB">
        <authorList>
            <consortium name="Ensembl"/>
        </authorList>
    </citation>
    <scope>IDENTIFICATION</scope>
</reference>
<keyword evidence="3" id="KW-0804">Transcription</keyword>
<name>A0A8C9A8K1_PROSS</name>
<dbReference type="GO" id="GO:0006355">
    <property type="term" value="P:regulation of DNA-templated transcription"/>
    <property type="evidence" value="ECO:0007669"/>
    <property type="project" value="UniProtKB-ARBA"/>
</dbReference>
<dbReference type="GO" id="GO:0006368">
    <property type="term" value="P:transcription elongation by RNA polymerase II"/>
    <property type="evidence" value="ECO:0007669"/>
    <property type="project" value="InterPro"/>
</dbReference>
<dbReference type="PROSITE" id="PS51319">
    <property type="entry name" value="TFIIS_N"/>
    <property type="match status" value="1"/>
</dbReference>
<protein>
    <recommendedName>
        <fullName evidence="7">TFIIS N-terminal domain-containing protein</fullName>
    </recommendedName>
</protein>
<feature type="compositionally biased region" description="Basic and acidic residues" evidence="6">
    <location>
        <begin position="120"/>
        <end position="136"/>
    </location>
</feature>
<dbReference type="SUPFAM" id="SSF47676">
    <property type="entry name" value="Conserved domain common to transcription factors TFIIS, elongin A, CRSP70"/>
    <property type="match status" value="1"/>
</dbReference>
<keyword evidence="2" id="KW-0805">Transcription regulation</keyword>
<dbReference type="InterPro" id="IPR003617">
    <property type="entry name" value="TFIIS/CRSP70_N_sub"/>
</dbReference>
<feature type="compositionally biased region" description="Low complexity" evidence="6">
    <location>
        <begin position="435"/>
        <end position="445"/>
    </location>
</feature>
<feature type="region of interest" description="Disordered" evidence="6">
    <location>
        <begin position="85"/>
        <end position="199"/>
    </location>
</feature>
<dbReference type="Gene3D" id="6.10.250.3180">
    <property type="match status" value="1"/>
</dbReference>
<dbReference type="PANTHER" id="PTHR15141">
    <property type="entry name" value="TRANSCRIPTION ELONGATION FACTOR B POLYPEPTIDE 3"/>
    <property type="match status" value="1"/>
</dbReference>
<dbReference type="Pfam" id="PF06881">
    <property type="entry name" value="Elongin_A"/>
    <property type="match status" value="1"/>
</dbReference>
<keyword evidence="4 5" id="KW-0539">Nucleus</keyword>
<dbReference type="GO" id="GO:0070449">
    <property type="term" value="C:elongin complex"/>
    <property type="evidence" value="ECO:0007669"/>
    <property type="project" value="InterPro"/>
</dbReference>
<dbReference type="AlphaFoldDB" id="A0A8C9A8K1"/>
<dbReference type="PANTHER" id="PTHR15141:SF74">
    <property type="entry name" value="TFIIS N-TERMINAL DOMAIN-CONTAINING PROTEIN"/>
    <property type="match status" value="1"/>
</dbReference>
<keyword evidence="9" id="KW-1185">Reference proteome</keyword>
<dbReference type="CDD" id="cd00183">
    <property type="entry name" value="TFIIS_I"/>
    <property type="match status" value="1"/>
</dbReference>
<accession>A0A8C9A8K1</accession>
<evidence type="ECO:0000256" key="6">
    <source>
        <dbReference type="SAM" id="MobiDB-lite"/>
    </source>
</evidence>
<comment type="subcellular location">
    <subcellularLocation>
        <location evidence="1 5">Nucleus</location>
    </subcellularLocation>
</comment>
<feature type="region of interest" description="Disordered" evidence="6">
    <location>
        <begin position="430"/>
        <end position="493"/>
    </location>
</feature>
<feature type="compositionally biased region" description="Gly residues" evidence="6">
    <location>
        <begin position="467"/>
        <end position="481"/>
    </location>
</feature>
<evidence type="ECO:0000313" key="8">
    <source>
        <dbReference type="Ensembl" id="ENSPSMP00000026006.1"/>
    </source>
</evidence>
<feature type="domain" description="TFIIS N-terminal" evidence="7">
    <location>
        <begin position="6"/>
        <end position="81"/>
    </location>
</feature>
<sequence>PAAPSTELRPAVEKLQARLATQTDPKKLEKYLRKLCALPVTADILAQTGIRKTVKSLRKHQHVGDFARDLATDWKKLVLEARNTRPDARRGEESPSRKRPRAALREQEMHGGSRGPAARAELRRRAQHGEVGELQRPHKRSPGRGRRDATEQGPGPAPGCSSGREPSAPAPAAPAEEPAQGRTEALANKDSRCATENRDWVQKFPKATENQSEKWQATGADPAVLGAAPTAEWPESPDVPLPTLEDLYRALSALEGMPSQPEPGAEEDAAAFAGRRANSKMQVYSGSRSARLPQAVTLQEQCVRVLRKYVDAIREVGGVPYSVLEPVLEVCTPGQLYRIERYNHALVGETDELWQIHCHRDFKEEKPEERESWRELYVRLQDAREQRLRQVTLNIRSAQDSKSTGRQAKMIVFNAVTKRRHDVWRGRERFATGGAADPANAKARAAPPPTGSSQAPLGSNPDPACGCVGGGRARGAPGVGTGKPAPKKMAPLMAKTVRDFQRRFSRP</sequence>
<dbReference type="FunFam" id="1.20.930.10:FF:000010">
    <property type="entry name" value="elongin-A isoform X1"/>
    <property type="match status" value="1"/>
</dbReference>
<evidence type="ECO:0000256" key="5">
    <source>
        <dbReference type="PROSITE-ProRule" id="PRU00649"/>
    </source>
</evidence>
<organism evidence="8 9">
    <name type="scientific">Prolemur simus</name>
    <name type="common">Greater bamboo lemur</name>
    <name type="synonym">Hapalemur simus</name>
    <dbReference type="NCBI Taxonomy" id="1328070"/>
    <lineage>
        <taxon>Eukaryota</taxon>
        <taxon>Metazoa</taxon>
        <taxon>Chordata</taxon>
        <taxon>Craniata</taxon>
        <taxon>Vertebrata</taxon>
        <taxon>Euteleostomi</taxon>
        <taxon>Mammalia</taxon>
        <taxon>Eutheria</taxon>
        <taxon>Euarchontoglires</taxon>
        <taxon>Primates</taxon>
        <taxon>Strepsirrhini</taxon>
        <taxon>Lemuriformes</taxon>
        <taxon>Lemuridae</taxon>
        <taxon>Prolemur</taxon>
    </lineage>
</organism>
<evidence type="ECO:0000256" key="2">
    <source>
        <dbReference type="ARBA" id="ARBA00023015"/>
    </source>
</evidence>
<evidence type="ECO:0000259" key="7">
    <source>
        <dbReference type="PROSITE" id="PS51319"/>
    </source>
</evidence>
<dbReference type="Pfam" id="PF08711">
    <property type="entry name" value="Med26"/>
    <property type="match status" value="1"/>
</dbReference>
<feature type="compositionally biased region" description="Basic and acidic residues" evidence="6">
    <location>
        <begin position="187"/>
        <end position="199"/>
    </location>
</feature>
<evidence type="ECO:0000313" key="9">
    <source>
        <dbReference type="Proteomes" id="UP000694414"/>
    </source>
</evidence>
<dbReference type="InterPro" id="IPR017923">
    <property type="entry name" value="TFIIS_N"/>
</dbReference>
<proteinExistence type="predicted"/>
<evidence type="ECO:0000256" key="3">
    <source>
        <dbReference type="ARBA" id="ARBA00023163"/>
    </source>
</evidence>
<dbReference type="Ensembl" id="ENSPSMT00000030110.1">
    <property type="protein sequence ID" value="ENSPSMP00000026006.1"/>
    <property type="gene ID" value="ENSPSMG00000018244.1"/>
</dbReference>
<dbReference type="InterPro" id="IPR051870">
    <property type="entry name" value="Elongin-A_domain"/>
</dbReference>
<dbReference type="InterPro" id="IPR035441">
    <property type="entry name" value="TFIIS/LEDGF_dom_sf"/>
</dbReference>